<dbReference type="AlphaFoldDB" id="A0A934KIJ6"/>
<sequence>MHFETIVRGLRDSNYELNNESRLVRAGLKAEQNTAAIVERYAWLYSPDALAEVDAAVGESEKRVHGALLQGLIERRTAAAQDRLLGFFARAEAQVGGEKVQFFTALARLAVEPAPKRREEIGEALSRVIEEAEELTLEINRTVMTVLREQGHESYIRFWSELKQVDYSALQSELVRVRATSAPLYRGWIEPRLQRCGHGFGSTPQFHQPYIRGLAEHDAVYTKERFEPAMRSTFARLGLELFQSPTIHLDLSDRPGKNPRASVSVPEAGREVHLLVRPAGGNHDYAAFLHEAGHALHFGLTDPEIGWPLANLSRSFAYPELWSFLIEGIGRDPLWLQEALGAPAEQAQTIAADLTGVHLMMFTRYTAKLAYELELFGGDPLDRERGRRLYRELPRRTTGFVYDERWWQYDRDDAFYSADYLRAWLAQADVERRLRQRFGERWWADPAAGAWLRQQWSRGCEPEAEETVAELGGRPGSGEALLAMFRERLEGMRVG</sequence>
<evidence type="ECO:0000313" key="2">
    <source>
        <dbReference type="Proteomes" id="UP000620075"/>
    </source>
</evidence>
<accession>A0A934KIJ6</accession>
<evidence type="ECO:0008006" key="3">
    <source>
        <dbReference type="Google" id="ProtNLM"/>
    </source>
</evidence>
<name>A0A934KIJ6_9BACT</name>
<reference evidence="1 2" key="1">
    <citation type="submission" date="2020-10" db="EMBL/GenBank/DDBJ databases">
        <title>Ca. Dormibacterota MAGs.</title>
        <authorList>
            <person name="Montgomery K."/>
        </authorList>
    </citation>
    <scope>NUCLEOTIDE SEQUENCE [LARGE SCALE GENOMIC DNA]</scope>
    <source>
        <strain evidence="1">SC8811_S16_3</strain>
    </source>
</reference>
<proteinExistence type="predicted"/>
<organism evidence="1 2">
    <name type="scientific">Candidatus Dormiibacter inghamiae</name>
    <dbReference type="NCBI Taxonomy" id="3127013"/>
    <lineage>
        <taxon>Bacteria</taxon>
        <taxon>Bacillati</taxon>
        <taxon>Candidatus Dormiibacterota</taxon>
        <taxon>Candidatus Dormibacteria</taxon>
        <taxon>Candidatus Dormibacterales</taxon>
        <taxon>Candidatus Dormibacteraceae</taxon>
        <taxon>Candidatus Dormiibacter</taxon>
    </lineage>
</organism>
<protein>
    <recommendedName>
        <fullName evidence="3">Peptidase M3A/M3B catalytic domain-containing protein</fullName>
    </recommendedName>
</protein>
<dbReference type="Proteomes" id="UP000620075">
    <property type="component" value="Unassembled WGS sequence"/>
</dbReference>
<dbReference type="Gene3D" id="1.10.1370.30">
    <property type="match status" value="1"/>
</dbReference>
<evidence type="ECO:0000313" key="1">
    <source>
        <dbReference type="EMBL" id="MBJ7603463.1"/>
    </source>
</evidence>
<dbReference type="RefSeq" id="WP_338179521.1">
    <property type="nucleotide sequence ID" value="NZ_JAEKNQ010000036.1"/>
</dbReference>
<comment type="caution">
    <text evidence="1">The sequence shown here is derived from an EMBL/GenBank/DDBJ whole genome shotgun (WGS) entry which is preliminary data.</text>
</comment>
<dbReference type="EMBL" id="JAEKNQ010000036">
    <property type="protein sequence ID" value="MBJ7603463.1"/>
    <property type="molecule type" value="Genomic_DNA"/>
</dbReference>
<gene>
    <name evidence="1" type="ORF">JF888_09790</name>
</gene>
<dbReference type="SUPFAM" id="SSF55486">
    <property type="entry name" value="Metalloproteases ('zincins'), catalytic domain"/>
    <property type="match status" value="1"/>
</dbReference>